<gene>
    <name evidence="8" type="ordered locus">HMPREF0389_00365</name>
</gene>
<dbReference type="PANTHER" id="PTHR43663:SF1">
    <property type="entry name" value="CHROMATE TRANSPORTER"/>
    <property type="match status" value="1"/>
</dbReference>
<protein>
    <submittedName>
        <fullName evidence="8">Chromate transport protein</fullName>
    </submittedName>
</protein>
<feature type="transmembrane region" description="Helical" evidence="7">
    <location>
        <begin position="111"/>
        <end position="130"/>
    </location>
</feature>
<feature type="transmembrane region" description="Helical" evidence="7">
    <location>
        <begin position="142"/>
        <end position="172"/>
    </location>
</feature>
<dbReference type="EMBL" id="CP002390">
    <property type="protein sequence ID" value="EFE28450.1"/>
    <property type="molecule type" value="Genomic_DNA"/>
</dbReference>
<comment type="similarity">
    <text evidence="2">Belongs to the chromate ion transporter (CHR) (TC 2.A.51) family.</text>
</comment>
<evidence type="ECO:0000256" key="4">
    <source>
        <dbReference type="ARBA" id="ARBA00022692"/>
    </source>
</evidence>
<evidence type="ECO:0000256" key="1">
    <source>
        <dbReference type="ARBA" id="ARBA00004651"/>
    </source>
</evidence>
<dbReference type="GO" id="GO:0005886">
    <property type="term" value="C:plasma membrane"/>
    <property type="evidence" value="ECO:0007669"/>
    <property type="project" value="UniProtKB-SubCell"/>
</dbReference>
<feature type="transmembrane region" description="Helical" evidence="7">
    <location>
        <begin position="73"/>
        <end position="99"/>
    </location>
</feature>
<evidence type="ECO:0000313" key="8">
    <source>
        <dbReference type="EMBL" id="EFE28450.1"/>
    </source>
</evidence>
<keyword evidence="6 7" id="KW-0472">Membrane</keyword>
<evidence type="ECO:0000256" key="2">
    <source>
        <dbReference type="ARBA" id="ARBA00005262"/>
    </source>
</evidence>
<name>D6GS09_FILAD</name>
<keyword evidence="5 7" id="KW-1133">Transmembrane helix</keyword>
<evidence type="ECO:0000256" key="3">
    <source>
        <dbReference type="ARBA" id="ARBA00022475"/>
    </source>
</evidence>
<feature type="transmembrane region" description="Helical" evidence="7">
    <location>
        <begin position="7"/>
        <end position="28"/>
    </location>
</feature>
<dbReference type="Proteomes" id="UP000007468">
    <property type="component" value="Chromosome"/>
</dbReference>
<dbReference type="eggNOG" id="COG2059">
    <property type="taxonomic scope" value="Bacteria"/>
</dbReference>
<evidence type="ECO:0000256" key="5">
    <source>
        <dbReference type="ARBA" id="ARBA00022989"/>
    </source>
</evidence>
<keyword evidence="9" id="KW-1185">Reference proteome</keyword>
<keyword evidence="4 7" id="KW-0812">Transmembrane</keyword>
<dbReference type="STRING" id="546269.HMPREF0389_00365"/>
<evidence type="ECO:0000256" key="7">
    <source>
        <dbReference type="SAM" id="Phobius"/>
    </source>
</evidence>
<dbReference type="AlphaFoldDB" id="D6GS09"/>
<evidence type="ECO:0000256" key="6">
    <source>
        <dbReference type="ARBA" id="ARBA00023136"/>
    </source>
</evidence>
<comment type="subcellular location">
    <subcellularLocation>
        <location evidence="1">Cell membrane</location>
        <topology evidence="1">Multi-pass membrane protein</topology>
    </subcellularLocation>
</comment>
<dbReference type="Pfam" id="PF02417">
    <property type="entry name" value="Chromate_transp"/>
    <property type="match status" value="1"/>
</dbReference>
<dbReference type="PATRIC" id="fig|546269.5.peg.289"/>
<organism evidence="8 9">
    <name type="scientific">Filifactor alocis (strain ATCC 35896 / CCUG 47790 / D40 B5)</name>
    <name type="common">Fusobacterium alocis</name>
    <dbReference type="NCBI Taxonomy" id="546269"/>
    <lineage>
        <taxon>Bacteria</taxon>
        <taxon>Bacillati</taxon>
        <taxon>Bacillota</taxon>
        <taxon>Clostridia</taxon>
        <taxon>Peptostreptococcales</taxon>
        <taxon>Filifactoraceae</taxon>
        <taxon>Filifactor</taxon>
    </lineage>
</organism>
<dbReference type="GO" id="GO:0015109">
    <property type="term" value="F:chromate transmembrane transporter activity"/>
    <property type="evidence" value="ECO:0007669"/>
    <property type="project" value="InterPro"/>
</dbReference>
<dbReference type="InterPro" id="IPR052518">
    <property type="entry name" value="CHR_Transporter"/>
</dbReference>
<dbReference type="InterPro" id="IPR003370">
    <property type="entry name" value="Chromate_transpt"/>
</dbReference>
<evidence type="ECO:0000313" key="9">
    <source>
        <dbReference type="Proteomes" id="UP000007468"/>
    </source>
</evidence>
<keyword evidence="3" id="KW-1003">Cell membrane</keyword>
<reference evidence="9" key="1">
    <citation type="submission" date="2010-12" db="EMBL/GenBank/DDBJ databases">
        <title>The genome sequence of Filifactor alocis strain ATCC 35896.</title>
        <authorList>
            <consortium name="The Broad Institute Genome Sequencing Platform"/>
            <person name="Ward D."/>
            <person name="Earl A."/>
            <person name="Feldgarden M."/>
            <person name="Young S.K."/>
            <person name="Gargeya S."/>
            <person name="Zeng Q."/>
            <person name="Alvarado L."/>
            <person name="Berlin A."/>
            <person name="Bochicchio J."/>
            <person name="Chapman S.B."/>
            <person name="Chen Z."/>
            <person name="Freedman E."/>
            <person name="Gellesch M."/>
            <person name="Goldberg J."/>
            <person name="Griggs A."/>
            <person name="Gujja S."/>
            <person name="Heilman E."/>
            <person name="Heiman D."/>
            <person name="Howarth C."/>
            <person name="Mehta T."/>
            <person name="Neiman D."/>
            <person name="Pearson M."/>
            <person name="Roberts A."/>
            <person name="Saif S."/>
            <person name="Shea T."/>
            <person name="Shenoy N."/>
            <person name="Sisk P."/>
            <person name="Stolte C."/>
            <person name="Sykes S."/>
            <person name="White J."/>
            <person name="Yandava C."/>
            <person name="Izard J."/>
            <person name="Blanton J.M."/>
            <person name="Baranova O.V."/>
            <person name="Tanner A.C."/>
            <person name="Dewhirst F.E."/>
            <person name="Haas B."/>
            <person name="Nusbaum C."/>
            <person name="Birren B."/>
        </authorList>
    </citation>
    <scope>NUCLEOTIDE SEQUENCE [LARGE SCALE GENOMIC DNA]</scope>
    <source>
        <strain evidence="9">ATCC 35896 / D40 B5</strain>
    </source>
</reference>
<dbReference type="OrthoDB" id="9788907at2"/>
<accession>D6GS09</accession>
<dbReference type="RefSeq" id="WP_014261942.1">
    <property type="nucleotide sequence ID" value="NC_016630.1"/>
</dbReference>
<sequence length="174" mass="19502">MLFILFFTFFKIGLFSFGGGYAMLSMIYHEVVENSNWITPSEFTDILAISQITPGPISINSATYIGILNHKGILGAVSATFGVVLPSFITTIILCKFIIKFKDNIYMESVFTFLRPIVVGFIFASSIMLMNRNNFVDWKSGIIFLVSCLLSYYKKINPIFIIICSAVIGILFRG</sequence>
<proteinExistence type="inferred from homology"/>
<dbReference type="KEGG" id="faa:HMPREF0389_00365"/>
<dbReference type="PANTHER" id="PTHR43663">
    <property type="entry name" value="CHROMATE TRANSPORT PROTEIN-RELATED"/>
    <property type="match status" value="1"/>
</dbReference>